<evidence type="ECO:0000313" key="9">
    <source>
        <dbReference type="EMBL" id="PFH33318.1"/>
    </source>
</evidence>
<dbReference type="GO" id="GO:0008270">
    <property type="term" value="F:zinc ion binding"/>
    <property type="evidence" value="ECO:0007669"/>
    <property type="project" value="UniProtKB-KW"/>
</dbReference>
<organism evidence="9 10">
    <name type="scientific">Besnoitia besnoiti</name>
    <name type="common">Apicomplexan protozoan</name>
    <dbReference type="NCBI Taxonomy" id="94643"/>
    <lineage>
        <taxon>Eukaryota</taxon>
        <taxon>Sar</taxon>
        <taxon>Alveolata</taxon>
        <taxon>Apicomplexa</taxon>
        <taxon>Conoidasida</taxon>
        <taxon>Coccidia</taxon>
        <taxon>Eucoccidiorida</taxon>
        <taxon>Eimeriorina</taxon>
        <taxon>Sarcocystidae</taxon>
        <taxon>Besnoitia</taxon>
    </lineage>
</organism>
<dbReference type="FunFam" id="2.40.50.140:FF:000041">
    <property type="entry name" value="Replication protein A subunit"/>
    <property type="match status" value="1"/>
</dbReference>
<evidence type="ECO:0000256" key="3">
    <source>
        <dbReference type="ARBA" id="ARBA00022771"/>
    </source>
</evidence>
<dbReference type="Gene3D" id="2.40.50.140">
    <property type="entry name" value="Nucleic acid-binding proteins"/>
    <property type="match status" value="3"/>
</dbReference>
<dbReference type="Proteomes" id="UP000224006">
    <property type="component" value="Chromosome VIII"/>
</dbReference>
<feature type="domain" description="Replication factor A C-terminal" evidence="7">
    <location>
        <begin position="483"/>
        <end position="633"/>
    </location>
</feature>
<dbReference type="SUPFAM" id="SSF50249">
    <property type="entry name" value="Nucleic acid-binding proteins"/>
    <property type="match status" value="3"/>
</dbReference>
<dbReference type="CDD" id="cd04476">
    <property type="entry name" value="RPA1_DBD_C"/>
    <property type="match status" value="1"/>
</dbReference>
<protein>
    <recommendedName>
        <fullName evidence="11">Replication protein A subunit</fullName>
    </recommendedName>
</protein>
<dbReference type="OrthoDB" id="1751331at2759"/>
<dbReference type="VEuPathDB" id="ToxoDB:BESB_085170"/>
<dbReference type="KEGG" id="bbes:BESB_085170"/>
<accession>A0A2A9M4A2</accession>
<keyword evidence="3" id="KW-0863">Zinc-finger</keyword>
<reference evidence="9 10" key="1">
    <citation type="submission" date="2017-09" db="EMBL/GenBank/DDBJ databases">
        <title>Genome sequencing of Besnoitia besnoiti strain Bb-Ger1.</title>
        <authorList>
            <person name="Schares G."/>
            <person name="Venepally P."/>
            <person name="Lorenzi H.A."/>
        </authorList>
    </citation>
    <scope>NUCLEOTIDE SEQUENCE [LARGE SCALE GENOMIC DNA]</scope>
    <source>
        <strain evidence="9 10">Bb-Ger1</strain>
    </source>
</reference>
<gene>
    <name evidence="9" type="ORF">BESB_085170</name>
</gene>
<dbReference type="InterPro" id="IPR012340">
    <property type="entry name" value="NA-bd_OB-fold"/>
</dbReference>
<dbReference type="Pfam" id="PF16900">
    <property type="entry name" value="REPA_OB_2"/>
    <property type="match status" value="1"/>
</dbReference>
<keyword evidence="4" id="KW-0862">Zinc</keyword>
<dbReference type="EMBL" id="NWUJ01000009">
    <property type="protein sequence ID" value="PFH33318.1"/>
    <property type="molecule type" value="Genomic_DNA"/>
</dbReference>
<dbReference type="PANTHER" id="PTHR47165">
    <property type="entry name" value="OS03G0429900 PROTEIN"/>
    <property type="match status" value="1"/>
</dbReference>
<comment type="caution">
    <text evidence="9">The sequence shown here is derived from an EMBL/GenBank/DDBJ whole genome shotgun (WGS) entry which is preliminary data.</text>
</comment>
<feature type="domain" description="Replication protein A OB" evidence="8">
    <location>
        <begin position="338"/>
        <end position="425"/>
    </location>
</feature>
<dbReference type="RefSeq" id="XP_029217327.1">
    <property type="nucleotide sequence ID" value="XM_029366867.1"/>
</dbReference>
<keyword evidence="10" id="KW-1185">Reference proteome</keyword>
<evidence type="ECO:0000256" key="4">
    <source>
        <dbReference type="ARBA" id="ARBA00022833"/>
    </source>
</evidence>
<evidence type="ECO:0000259" key="7">
    <source>
        <dbReference type="Pfam" id="PF08646"/>
    </source>
</evidence>
<dbReference type="InterPro" id="IPR031657">
    <property type="entry name" value="REPA_OB_2"/>
</dbReference>
<dbReference type="CDD" id="cd04475">
    <property type="entry name" value="RPA1_DBD_B"/>
    <property type="match status" value="1"/>
</dbReference>
<comment type="similarity">
    <text evidence="1">Belongs to the replication factor A protein 1 family.</text>
</comment>
<evidence type="ECO:0000259" key="8">
    <source>
        <dbReference type="Pfam" id="PF16900"/>
    </source>
</evidence>
<dbReference type="PANTHER" id="PTHR47165:SF4">
    <property type="entry name" value="OS03G0429900 PROTEIN"/>
    <property type="match status" value="1"/>
</dbReference>
<evidence type="ECO:0008006" key="11">
    <source>
        <dbReference type="Google" id="ProtNLM"/>
    </source>
</evidence>
<evidence type="ECO:0000256" key="6">
    <source>
        <dbReference type="SAM" id="MobiDB-lite"/>
    </source>
</evidence>
<evidence type="ECO:0000256" key="2">
    <source>
        <dbReference type="ARBA" id="ARBA00022723"/>
    </source>
</evidence>
<proteinExistence type="inferred from homology"/>
<keyword evidence="5" id="KW-0238">DNA-binding</keyword>
<dbReference type="AlphaFoldDB" id="A0A2A9M4A2"/>
<keyword evidence="2" id="KW-0479">Metal-binding</keyword>
<sequence>MQMDAVSLSSDFWDGVACGKLIAEPRLAVLTQKSAGSKNVLLVATDGSRNTEGALQHGRIFARGDAISVDLEKGGATKSVIVLDKFTVQTVGGRRCVFALSLKISKEVFHLAGGSTFTPHPRLLDNPDASAKEASGPRWQASSALAVRPASQEDSPQERDASNTLATPSAPEDEASTTLAGSSKKRRPVHAHTGGAVARQKGGIRVNIKDLNSYSQDWVITGRVADKTDLRLFANQRGESQVFSATIIDRLKGEIRASFFGGVAARWHPRLEVGRVYEFSRGTVDVANRKFNSLSHEYEIKFDDRAQIVETEEDSSIPSQIFSPVKLATLARDESLLGTVVDVVGFVTSFSETSSVLTRNTREELQKKELTLVDDSDAAVSVTLWEQHAASLKEAVLSERPLVAIKALRVSAYADKVSLTSTSRSVILVDPQGLEEGDALAAWWHDEGERTHKARVNPSHSSVITDISVVNKHIEELTSGSLYFNCLAVVSDVQRYSPVWLACPECRRKVRSAPGRRDDARGSSFARCLNCNKTVEPVAQWSISLTLADPTGSLACVALNDCGQQVVGPLQITPETVQMLALGGTDTFGRTFGDAMDLLLFREVRVRLCVRSYKYRGDTRVTCKVVGCTWTERDNEAQTCTRLRSIHDQLQ</sequence>
<dbReference type="Pfam" id="PF08646">
    <property type="entry name" value="Rep_fac-A_C"/>
    <property type="match status" value="1"/>
</dbReference>
<dbReference type="GO" id="GO:0003677">
    <property type="term" value="F:DNA binding"/>
    <property type="evidence" value="ECO:0007669"/>
    <property type="project" value="UniProtKB-KW"/>
</dbReference>
<dbReference type="STRING" id="94643.A0A2A9M4A2"/>
<dbReference type="InterPro" id="IPR013955">
    <property type="entry name" value="Rep_factor-A_C"/>
</dbReference>
<evidence type="ECO:0000313" key="10">
    <source>
        <dbReference type="Proteomes" id="UP000224006"/>
    </source>
</evidence>
<evidence type="ECO:0000256" key="1">
    <source>
        <dbReference type="ARBA" id="ARBA00005690"/>
    </source>
</evidence>
<dbReference type="CDD" id="cd04474">
    <property type="entry name" value="RPA1_DBD_A"/>
    <property type="match status" value="1"/>
</dbReference>
<feature type="region of interest" description="Disordered" evidence="6">
    <location>
        <begin position="116"/>
        <end position="197"/>
    </location>
</feature>
<dbReference type="GeneID" id="40313443"/>
<name>A0A2A9M4A2_BESBE</name>
<dbReference type="InterPro" id="IPR047192">
    <property type="entry name" value="Euk_RPA1_DBD_C"/>
</dbReference>
<evidence type="ECO:0000256" key="5">
    <source>
        <dbReference type="ARBA" id="ARBA00023125"/>
    </source>
</evidence>